<dbReference type="PANTHER" id="PTHR33693">
    <property type="entry name" value="TYPE-5 URACIL-DNA GLYCOSYLASE"/>
    <property type="match status" value="1"/>
</dbReference>
<evidence type="ECO:0000313" key="10">
    <source>
        <dbReference type="Proteomes" id="UP001221519"/>
    </source>
</evidence>
<dbReference type="Proteomes" id="UP001221519">
    <property type="component" value="Plasmid unnamed1"/>
</dbReference>
<organism evidence="9 10">
    <name type="scientific">Paenibacillus urinalis</name>
    <dbReference type="NCBI Taxonomy" id="521520"/>
    <lineage>
        <taxon>Bacteria</taxon>
        <taxon>Bacillati</taxon>
        <taxon>Bacillota</taxon>
        <taxon>Bacilli</taxon>
        <taxon>Bacillales</taxon>
        <taxon>Paenibacillaceae</taxon>
        <taxon>Paenibacillus</taxon>
    </lineage>
</organism>
<reference evidence="9 10" key="1">
    <citation type="submission" date="2023-02" db="EMBL/GenBank/DDBJ databases">
        <title>Pathogen: clinical or host-associated sample.</title>
        <authorList>
            <person name="Hergert J."/>
            <person name="Casey R."/>
            <person name="Wagner J."/>
            <person name="Young E.L."/>
            <person name="Oakeson K.F."/>
        </authorList>
    </citation>
    <scope>NUCLEOTIDE SEQUENCE [LARGE SCALE GENOMIC DNA]</scope>
    <source>
        <strain evidence="9 10">2022CK-00829</strain>
        <plasmid evidence="9 10">unnamed1</plasmid>
    </source>
</reference>
<evidence type="ECO:0000256" key="6">
    <source>
        <dbReference type="ARBA" id="ARBA00023014"/>
    </source>
</evidence>
<dbReference type="RefSeq" id="WP_274338772.1">
    <property type="nucleotide sequence ID" value="NZ_CP118109.1"/>
</dbReference>
<name>A0ABY7XK27_9BACL</name>
<evidence type="ECO:0000256" key="7">
    <source>
        <dbReference type="ARBA" id="ARBA00023204"/>
    </source>
</evidence>
<dbReference type="InterPro" id="IPR051536">
    <property type="entry name" value="UDG_Type-4/5"/>
</dbReference>
<dbReference type="Gene3D" id="3.40.470.10">
    <property type="entry name" value="Uracil-DNA glycosylase-like domain"/>
    <property type="match status" value="1"/>
</dbReference>
<evidence type="ECO:0000313" key="9">
    <source>
        <dbReference type="EMBL" id="WDI05215.1"/>
    </source>
</evidence>
<dbReference type="Pfam" id="PF03167">
    <property type="entry name" value="UDG"/>
    <property type="match status" value="1"/>
</dbReference>
<protein>
    <submittedName>
        <fullName evidence="9">Uracil-DNA glycosylase family protein</fullName>
    </submittedName>
</protein>
<keyword evidence="10" id="KW-1185">Reference proteome</keyword>
<evidence type="ECO:0000256" key="1">
    <source>
        <dbReference type="ARBA" id="ARBA00022485"/>
    </source>
</evidence>
<evidence type="ECO:0000256" key="5">
    <source>
        <dbReference type="ARBA" id="ARBA00023004"/>
    </source>
</evidence>
<keyword evidence="6" id="KW-0411">Iron-sulfur</keyword>
<accession>A0ABY7XK27</accession>
<dbReference type="EMBL" id="CP118109">
    <property type="protein sequence ID" value="WDI05215.1"/>
    <property type="molecule type" value="Genomic_DNA"/>
</dbReference>
<keyword evidence="3" id="KW-0227">DNA damage</keyword>
<geneLocation type="plasmid" evidence="9 10">
    <name>unnamed1</name>
</geneLocation>
<evidence type="ECO:0000256" key="4">
    <source>
        <dbReference type="ARBA" id="ARBA00022801"/>
    </source>
</evidence>
<evidence type="ECO:0000256" key="3">
    <source>
        <dbReference type="ARBA" id="ARBA00022763"/>
    </source>
</evidence>
<dbReference type="SUPFAM" id="SSF52141">
    <property type="entry name" value="Uracil-DNA glycosylase-like"/>
    <property type="match status" value="1"/>
</dbReference>
<keyword evidence="9" id="KW-0614">Plasmid</keyword>
<keyword evidence="7" id="KW-0234">DNA repair</keyword>
<proteinExistence type="predicted"/>
<dbReference type="InterPro" id="IPR005122">
    <property type="entry name" value="Uracil-DNA_glycosylase-like"/>
</dbReference>
<feature type="domain" description="Uracil-DNA glycosylase-like" evidence="8">
    <location>
        <begin position="53"/>
        <end position="146"/>
    </location>
</feature>
<sequence length="189" mass="21085">MAAAEKPVYYNELLNDMPQECMLQQSHDMLRQDIQNCRLCPFAKLTKPLPLNNFDASIMIVGETPDDVLYDGKRGGKLGKLLVEMGIDLKDVYLTSLTKCSESQDSAKCAHHLTGEILTVRPSIIVCLGYKTSSTIMQQPQFGQYVQIAPYTHALATYSFADAEEAIVLDTLRGQFNYILNVLQGMRTA</sequence>
<keyword evidence="5" id="KW-0408">Iron</keyword>
<gene>
    <name evidence="9" type="ORF">PUW25_25745</name>
</gene>
<keyword evidence="2" id="KW-0479">Metal-binding</keyword>
<evidence type="ECO:0000259" key="8">
    <source>
        <dbReference type="Pfam" id="PF03167"/>
    </source>
</evidence>
<dbReference type="InterPro" id="IPR036895">
    <property type="entry name" value="Uracil-DNA_glycosylase-like_sf"/>
</dbReference>
<keyword evidence="4" id="KW-0378">Hydrolase</keyword>
<keyword evidence="1" id="KW-0004">4Fe-4S</keyword>
<evidence type="ECO:0000256" key="2">
    <source>
        <dbReference type="ARBA" id="ARBA00022723"/>
    </source>
</evidence>